<proteinExistence type="predicted"/>
<comment type="caution">
    <text evidence="2">The sequence shown here is derived from an EMBL/GenBank/DDBJ whole genome shotgun (WGS) entry which is preliminary data.</text>
</comment>
<organism evidence="2 3">
    <name type="scientific">Streptomyces yaanensis</name>
    <dbReference type="NCBI Taxonomy" id="1142239"/>
    <lineage>
        <taxon>Bacteria</taxon>
        <taxon>Bacillati</taxon>
        <taxon>Actinomycetota</taxon>
        <taxon>Actinomycetes</taxon>
        <taxon>Kitasatosporales</taxon>
        <taxon>Streptomycetaceae</taxon>
        <taxon>Streptomyces</taxon>
    </lineage>
</organism>
<dbReference type="Pfam" id="PF10592">
    <property type="entry name" value="AIPR"/>
    <property type="match status" value="1"/>
</dbReference>
<dbReference type="EMBL" id="JBHRWR010000009">
    <property type="protein sequence ID" value="MFC3574834.1"/>
    <property type="molecule type" value="Genomic_DNA"/>
</dbReference>
<feature type="domain" description="Abortive phage infection protein C-terminal" evidence="1">
    <location>
        <begin position="263"/>
        <end position="447"/>
    </location>
</feature>
<evidence type="ECO:0000259" key="1">
    <source>
        <dbReference type="Pfam" id="PF10592"/>
    </source>
</evidence>
<evidence type="ECO:0000313" key="2">
    <source>
        <dbReference type="EMBL" id="MFC3574834.1"/>
    </source>
</evidence>
<gene>
    <name evidence="2" type="ORF">ACFOZ0_16410</name>
</gene>
<reference evidence="3" key="1">
    <citation type="journal article" date="2019" name="Int. J. Syst. Evol. Microbiol.">
        <title>The Global Catalogue of Microorganisms (GCM) 10K type strain sequencing project: providing services to taxonomists for standard genome sequencing and annotation.</title>
        <authorList>
            <consortium name="The Broad Institute Genomics Platform"/>
            <consortium name="The Broad Institute Genome Sequencing Center for Infectious Disease"/>
            <person name="Wu L."/>
            <person name="Ma J."/>
        </authorList>
    </citation>
    <scope>NUCLEOTIDE SEQUENCE [LARGE SCALE GENOMIC DNA]</scope>
    <source>
        <strain evidence="3">CGMCC 4.7035</strain>
    </source>
</reference>
<dbReference type="RefSeq" id="WP_310769019.1">
    <property type="nucleotide sequence ID" value="NZ_JBHRWR010000009.1"/>
</dbReference>
<sequence>MSANDRVLINQMIEERRNARAVPLSFDAAFERFASEHALHGFGLSEEEIEDGVIGGADDGGIDGAYVFLGGRLLHEDSEIFQQQSAVSNIEQGTQLTLWLIQAKTSAGFSEVALDKAASTCANLLNMEVDEATVGVLYTDDLLARFRLFRTALTRLLTRHPTVLIKFSYVTRGDASEVHPKVQAKAKILEAQFSNAFAISTGEVEFLGPAELWKRASTLPSYTLELPYRESITHGTSHIALVSLGEYIDFLSDETGAIKSHIFDWNVRDYQGNVEVNREITASLQNPEAPEFWWLNNGITIVCSQATSVGKRLSLSDVQIVNGLQTSYTLHETLNDLYLSDPADPVFDRLVQVRILVTVDQAARDSVIRATNRQTSVPVASLRATDDIQRQIESYFLEHDWFYDRRKNFYRNQGKSADRIVSIPLLAQSVMAMALGQPDYARARPSSLLKSDTDYRRVFSDKTELPVYLWLAKAQRQVDEFLQSSSDPISRSLHTNLRFHLAMLGAVDFVGRVFNKPESLNNAAREDVFPSPARLAWLWMSLQQQFDAFQQEYRSGPDKTAKSSDFVTYLTNNLGYGSLHRRR</sequence>
<accession>A0ABV7SG61</accession>
<dbReference type="Proteomes" id="UP001595701">
    <property type="component" value="Unassembled WGS sequence"/>
</dbReference>
<protein>
    <submittedName>
        <fullName evidence="2">AIPR family protein</fullName>
    </submittedName>
</protein>
<name>A0ABV7SG61_9ACTN</name>
<evidence type="ECO:0000313" key="3">
    <source>
        <dbReference type="Proteomes" id="UP001595701"/>
    </source>
</evidence>
<keyword evidence="3" id="KW-1185">Reference proteome</keyword>
<dbReference type="InterPro" id="IPR018891">
    <property type="entry name" value="AIPR_C"/>
</dbReference>